<keyword evidence="2" id="KW-1185">Reference proteome</keyword>
<evidence type="ECO:0000313" key="2">
    <source>
        <dbReference type="Proteomes" id="UP000254937"/>
    </source>
</evidence>
<organism evidence="1 2">
    <name type="scientific">Aspergillus phoenicis ATCC 13157</name>
    <dbReference type="NCBI Taxonomy" id="1353007"/>
    <lineage>
        <taxon>Eukaryota</taxon>
        <taxon>Fungi</taxon>
        <taxon>Dikarya</taxon>
        <taxon>Ascomycota</taxon>
        <taxon>Pezizomycotina</taxon>
        <taxon>Eurotiomycetes</taxon>
        <taxon>Eurotiomycetidae</taxon>
        <taxon>Eurotiales</taxon>
        <taxon>Aspergillaceae</taxon>
        <taxon>Aspergillus</taxon>
    </lineage>
</organism>
<gene>
    <name evidence="1" type="ORF">M752DRAFT_74979</name>
</gene>
<dbReference type="AlphaFoldDB" id="A0A370P9N0"/>
<proteinExistence type="predicted"/>
<evidence type="ECO:0000313" key="1">
    <source>
        <dbReference type="EMBL" id="RDK38888.1"/>
    </source>
</evidence>
<protein>
    <submittedName>
        <fullName evidence="1">Uncharacterized protein</fullName>
    </submittedName>
</protein>
<name>A0A370P9N0_ASPPH</name>
<sequence>MACHTTTDCSPQMRCSNLTTMQHKPSYKLPTSSDHLQACFPLPLITSPSSTTLQHHGTAHRLRRPAVPYIRVRCPTGISQTASDGV</sequence>
<reference evidence="1 2" key="1">
    <citation type="submission" date="2018-07" db="EMBL/GenBank/DDBJ databases">
        <title>Section-level genome sequencing of Aspergillus section Nigri to investigate inter- and intra-species variation.</title>
        <authorList>
            <consortium name="DOE Joint Genome Institute"/>
            <person name="Vesth T.C."/>
            <person name="Nybo J.L."/>
            <person name="Theobald S."/>
            <person name="Frisvad J.C."/>
            <person name="Larsen T.O."/>
            <person name="Nielsen K.F."/>
            <person name="Hoof J.B."/>
            <person name="Brandl J."/>
            <person name="Salamov A."/>
            <person name="Riley R."/>
            <person name="Gladden J.M."/>
            <person name="Phatale P."/>
            <person name="Nielsen M.T."/>
            <person name="Lyhne E.K."/>
            <person name="Kogle M.E."/>
            <person name="Strasser K."/>
            <person name="McDonnell E."/>
            <person name="Barry K."/>
            <person name="Clum A."/>
            <person name="Chen C."/>
            <person name="Nolan M."/>
            <person name="Sandor L."/>
            <person name="Kuo A."/>
            <person name="Lipzen A."/>
            <person name="Hainaut M."/>
            <person name="Drula E."/>
            <person name="Tsang A."/>
            <person name="Magnuson J.K."/>
            <person name="Henrissat B."/>
            <person name="Wiebenga A."/>
            <person name="Simmons B.A."/>
            <person name="Makela M.R."/>
            <person name="De vries R.P."/>
            <person name="Grigoriev I.V."/>
            <person name="Mortensen U.H."/>
            <person name="Baker S.E."/>
            <person name="Andersen M.R."/>
        </authorList>
    </citation>
    <scope>NUCLEOTIDE SEQUENCE [LARGE SCALE GENOMIC DNA]</scope>
    <source>
        <strain evidence="1 2">ATCC 13157</strain>
    </source>
</reference>
<dbReference type="Proteomes" id="UP000254937">
    <property type="component" value="Unassembled WGS sequence"/>
</dbReference>
<dbReference type="EMBL" id="KZ851863">
    <property type="protein sequence ID" value="RDK38888.1"/>
    <property type="molecule type" value="Genomic_DNA"/>
</dbReference>
<accession>A0A370P9N0</accession>